<dbReference type="Proteomes" id="UP001057375">
    <property type="component" value="Unassembled WGS sequence"/>
</dbReference>
<dbReference type="Gene3D" id="3.40.1260.10">
    <property type="entry name" value="DsrEFH-like"/>
    <property type="match status" value="1"/>
</dbReference>
<evidence type="ECO:0000313" key="2">
    <source>
        <dbReference type="Proteomes" id="UP001057375"/>
    </source>
</evidence>
<protein>
    <submittedName>
        <fullName evidence="1">Sulphur relay, TusB/DsrH like protein</fullName>
    </submittedName>
</protein>
<dbReference type="EMBL" id="BQXS01006798">
    <property type="protein sequence ID" value="GKT22581.1"/>
    <property type="molecule type" value="Genomic_DNA"/>
</dbReference>
<dbReference type="Pfam" id="PF04077">
    <property type="entry name" value="DsrH"/>
    <property type="match status" value="1"/>
</dbReference>
<keyword evidence="2" id="KW-1185">Reference proteome</keyword>
<reference evidence="1" key="1">
    <citation type="submission" date="2022-03" db="EMBL/GenBank/DDBJ databases">
        <title>Draft genome sequence of Aduncisulcus paluster, a free-living microaerophilic Fornicata.</title>
        <authorList>
            <person name="Yuyama I."/>
            <person name="Kume K."/>
            <person name="Tamura T."/>
            <person name="Inagaki Y."/>
            <person name="Hashimoto T."/>
        </authorList>
    </citation>
    <scope>NUCLEOTIDE SEQUENCE</scope>
    <source>
        <strain evidence="1">NY0171</strain>
    </source>
</reference>
<dbReference type="InterPro" id="IPR027396">
    <property type="entry name" value="DsrEFH-like"/>
</dbReference>
<dbReference type="SUPFAM" id="SSF75169">
    <property type="entry name" value="DsrEFH-like"/>
    <property type="match status" value="1"/>
</dbReference>
<dbReference type="InterPro" id="IPR007215">
    <property type="entry name" value="Sulphur_relay_TusB/DsrH"/>
</dbReference>
<name>A0ABQ5JYH9_9EUKA</name>
<gene>
    <name evidence="1" type="ORF">ADUPG1_004512</name>
</gene>
<evidence type="ECO:0000313" key="1">
    <source>
        <dbReference type="EMBL" id="GKT22581.1"/>
    </source>
</evidence>
<sequence>MLFFVNKPEEKVLERIAFVGGDEDKALLLVGDAVVLGTAHWEEKFEDMDVEDIYVAKDAVDARNIELSDNWEVVDYAGMVDLLLGGDEKVVSL</sequence>
<proteinExistence type="predicted"/>
<comment type="caution">
    <text evidence="1">The sequence shown here is derived from an EMBL/GenBank/DDBJ whole genome shotgun (WGS) entry which is preliminary data.</text>
</comment>
<organism evidence="1 2">
    <name type="scientific">Aduncisulcus paluster</name>
    <dbReference type="NCBI Taxonomy" id="2918883"/>
    <lineage>
        <taxon>Eukaryota</taxon>
        <taxon>Metamonada</taxon>
        <taxon>Carpediemonas-like organisms</taxon>
        <taxon>Aduncisulcus</taxon>
    </lineage>
</organism>
<accession>A0ABQ5JYH9</accession>